<dbReference type="AlphaFoldDB" id="Q6LI18"/>
<accession>Q6LI18</accession>
<keyword evidence="2" id="KW-0233">DNA recombination</keyword>
<feature type="domain" description="Tyr recombinase" evidence="3">
    <location>
        <begin position="1"/>
        <end position="124"/>
    </location>
</feature>
<dbReference type="GO" id="GO:0015074">
    <property type="term" value="P:DNA integration"/>
    <property type="evidence" value="ECO:0007669"/>
    <property type="project" value="UniProtKB-KW"/>
</dbReference>
<dbReference type="PANTHER" id="PTHR30349:SF64">
    <property type="entry name" value="PROPHAGE INTEGRASE INTD-RELATED"/>
    <property type="match status" value="1"/>
</dbReference>
<evidence type="ECO:0000256" key="1">
    <source>
        <dbReference type="ARBA" id="ARBA00022908"/>
    </source>
</evidence>
<keyword evidence="5" id="KW-1185">Reference proteome</keyword>
<keyword evidence="1" id="KW-0229">DNA integration</keyword>
<dbReference type="PANTHER" id="PTHR30349">
    <property type="entry name" value="PHAGE INTEGRASE-RELATED"/>
    <property type="match status" value="1"/>
</dbReference>
<dbReference type="SUPFAM" id="SSF56349">
    <property type="entry name" value="DNA breaking-rejoining enzymes"/>
    <property type="match status" value="1"/>
</dbReference>
<dbReference type="InterPro" id="IPR002104">
    <property type="entry name" value="Integrase_catalytic"/>
</dbReference>
<dbReference type="InterPro" id="IPR013762">
    <property type="entry name" value="Integrase-like_cat_sf"/>
</dbReference>
<proteinExistence type="predicted"/>
<dbReference type="Pfam" id="PF00589">
    <property type="entry name" value="Phage_integrase"/>
    <property type="match status" value="1"/>
</dbReference>
<name>Q6LI18_PHOPR</name>
<dbReference type="KEGG" id="ppr:PBPRB1190"/>
<dbReference type="PROSITE" id="PS51898">
    <property type="entry name" value="TYR_RECOMBINASE"/>
    <property type="match status" value="1"/>
</dbReference>
<dbReference type="Gene3D" id="1.10.443.10">
    <property type="entry name" value="Intergrase catalytic core"/>
    <property type="match status" value="1"/>
</dbReference>
<sequence length="141" mass="16399">MLVHIRNAKGGKDRFIPLPRRTLYALRYFWQTHKHPCFLFPSHNRVVDNFMDRGGVQKAMRVIIKECGITKSISPHNLRHSYATHLLEQGLDLRSVQHLLGHNSLNSTARYTHLTDISRKNTSQAINQLANELTLMWEMKV</sequence>
<dbReference type="STRING" id="298386.PBPRB1190"/>
<dbReference type="InterPro" id="IPR011010">
    <property type="entry name" value="DNA_brk_join_enz"/>
</dbReference>
<dbReference type="GO" id="GO:0006310">
    <property type="term" value="P:DNA recombination"/>
    <property type="evidence" value="ECO:0007669"/>
    <property type="project" value="UniProtKB-KW"/>
</dbReference>
<evidence type="ECO:0000313" key="5">
    <source>
        <dbReference type="Proteomes" id="UP000000593"/>
    </source>
</evidence>
<dbReference type="HOGENOM" id="CLU_027562_39_2_6"/>
<dbReference type="GO" id="GO:0003677">
    <property type="term" value="F:DNA binding"/>
    <property type="evidence" value="ECO:0007669"/>
    <property type="project" value="InterPro"/>
</dbReference>
<evidence type="ECO:0000256" key="2">
    <source>
        <dbReference type="ARBA" id="ARBA00023172"/>
    </source>
</evidence>
<dbReference type="EMBL" id="CR378678">
    <property type="protein sequence ID" value="CAG23062.1"/>
    <property type="molecule type" value="Genomic_DNA"/>
</dbReference>
<dbReference type="Proteomes" id="UP000000593">
    <property type="component" value="Chromosome 2"/>
</dbReference>
<protein>
    <recommendedName>
        <fullName evidence="3">Tyr recombinase domain-containing protein</fullName>
    </recommendedName>
</protein>
<reference evidence="5" key="1">
    <citation type="journal article" date="2005" name="Science">
        <title>Life at depth: Photobacterium profundum genome sequence and expression analysis.</title>
        <authorList>
            <person name="Vezzi A."/>
            <person name="Campanaro S."/>
            <person name="D'Angelo M."/>
            <person name="Simonato F."/>
            <person name="Vitulo N."/>
            <person name="Lauro F.M."/>
            <person name="Cestaro A."/>
            <person name="Malacrida G."/>
            <person name="Simionati B."/>
            <person name="Cannata N."/>
            <person name="Romualdi C."/>
            <person name="Bartlett D.H."/>
            <person name="Valle G."/>
        </authorList>
    </citation>
    <scope>NUCLEOTIDE SEQUENCE [LARGE SCALE GENOMIC DNA]</scope>
    <source>
        <strain evidence="5">ATCC BAA-1253 / SS9</strain>
    </source>
</reference>
<evidence type="ECO:0000259" key="3">
    <source>
        <dbReference type="PROSITE" id="PS51898"/>
    </source>
</evidence>
<evidence type="ECO:0000313" key="4">
    <source>
        <dbReference type="EMBL" id="CAG23062.1"/>
    </source>
</evidence>
<dbReference type="eggNOG" id="COG4974">
    <property type="taxonomic scope" value="Bacteria"/>
</dbReference>
<dbReference type="InterPro" id="IPR050090">
    <property type="entry name" value="Tyrosine_recombinase_XerCD"/>
</dbReference>
<gene>
    <name evidence="4" type="primary">RB7388</name>
    <name evidence="4" type="ordered locus">PBPRB1190</name>
</gene>
<organism evidence="4 5">
    <name type="scientific">Photobacterium profundum (strain SS9)</name>
    <dbReference type="NCBI Taxonomy" id="298386"/>
    <lineage>
        <taxon>Bacteria</taxon>
        <taxon>Pseudomonadati</taxon>
        <taxon>Pseudomonadota</taxon>
        <taxon>Gammaproteobacteria</taxon>
        <taxon>Vibrionales</taxon>
        <taxon>Vibrionaceae</taxon>
        <taxon>Photobacterium</taxon>
    </lineage>
</organism>